<keyword evidence="2" id="KW-1185">Reference proteome</keyword>
<dbReference type="EMBL" id="MU004230">
    <property type="protein sequence ID" value="KAF2675351.1"/>
    <property type="molecule type" value="Genomic_DNA"/>
</dbReference>
<reference evidence="1" key="1">
    <citation type="journal article" date="2020" name="Stud. Mycol.">
        <title>101 Dothideomycetes genomes: a test case for predicting lifestyles and emergence of pathogens.</title>
        <authorList>
            <person name="Haridas S."/>
            <person name="Albert R."/>
            <person name="Binder M."/>
            <person name="Bloem J."/>
            <person name="Labutti K."/>
            <person name="Salamov A."/>
            <person name="Andreopoulos B."/>
            <person name="Baker S."/>
            <person name="Barry K."/>
            <person name="Bills G."/>
            <person name="Bluhm B."/>
            <person name="Cannon C."/>
            <person name="Castanera R."/>
            <person name="Culley D."/>
            <person name="Daum C."/>
            <person name="Ezra D."/>
            <person name="Gonzalez J."/>
            <person name="Henrissat B."/>
            <person name="Kuo A."/>
            <person name="Liang C."/>
            <person name="Lipzen A."/>
            <person name="Lutzoni F."/>
            <person name="Magnuson J."/>
            <person name="Mondo S."/>
            <person name="Nolan M."/>
            <person name="Ohm R."/>
            <person name="Pangilinan J."/>
            <person name="Park H.-J."/>
            <person name="Ramirez L."/>
            <person name="Alfaro M."/>
            <person name="Sun H."/>
            <person name="Tritt A."/>
            <person name="Yoshinaga Y."/>
            <person name="Zwiers L.-H."/>
            <person name="Turgeon B."/>
            <person name="Goodwin S."/>
            <person name="Spatafora J."/>
            <person name="Crous P."/>
            <person name="Grigoriev I."/>
        </authorList>
    </citation>
    <scope>NUCLEOTIDE SEQUENCE</scope>
    <source>
        <strain evidence="1">CBS 115976</strain>
    </source>
</reference>
<dbReference type="AlphaFoldDB" id="A0A6A6UV88"/>
<name>A0A6A6UV88_9PEZI</name>
<organism evidence="1 2">
    <name type="scientific">Microthyrium microscopicum</name>
    <dbReference type="NCBI Taxonomy" id="703497"/>
    <lineage>
        <taxon>Eukaryota</taxon>
        <taxon>Fungi</taxon>
        <taxon>Dikarya</taxon>
        <taxon>Ascomycota</taxon>
        <taxon>Pezizomycotina</taxon>
        <taxon>Dothideomycetes</taxon>
        <taxon>Dothideomycetes incertae sedis</taxon>
        <taxon>Microthyriales</taxon>
        <taxon>Microthyriaceae</taxon>
        <taxon>Microthyrium</taxon>
    </lineage>
</organism>
<dbReference type="OrthoDB" id="5397557at2759"/>
<evidence type="ECO:0000313" key="1">
    <source>
        <dbReference type="EMBL" id="KAF2675351.1"/>
    </source>
</evidence>
<protein>
    <submittedName>
        <fullName evidence="1">Uncharacterized protein</fullName>
    </submittedName>
</protein>
<dbReference type="Proteomes" id="UP000799302">
    <property type="component" value="Unassembled WGS sequence"/>
</dbReference>
<sequence>MTQLRRSERLKARIGRPIAPEAASMPVVTLDQLSLETPTHFETGCQPWATPFHSFIHQAALLRDPDAPQKPFHLYSRLPLEIQWMIVEACDATTLFNLMQVSSSIRIRAKPLFWSHSSVWYYADINDLPLHKRQGADKGFDYDFLRQVEQVELVLDDLECWYDYFLTPEMAQDSRNVVDTAEIFWRAFHFTFPCVQRIMFSSPWEALPSGDINFSTLLRVAPKHISITWCMDLQPRLSPAPRRLDRYEWRANVAWVLTDHCWNRHRVFAPKHKVRGPVGKFQRWDWLEKELKTSTTGLRYLRAEAYENYRFGGQRNLPFTCPSPNCQETFERAGEYGAHYHDQLANGKVHDEWWNVAYGEGQIKGLSPSGLLPEEVEKYLERLEQRHNEERNRLAELFAELTLDWGEKGSATRAAYEQEFCAQLKYDRIYRCGDDDPKELQQWRRLKHRMHLAIIERGE</sequence>
<gene>
    <name evidence="1" type="ORF">BT63DRAFT_436267</name>
</gene>
<proteinExistence type="predicted"/>
<accession>A0A6A6UV88</accession>
<evidence type="ECO:0000313" key="2">
    <source>
        <dbReference type="Proteomes" id="UP000799302"/>
    </source>
</evidence>